<dbReference type="AlphaFoldDB" id="A0A1B7HI79"/>
<dbReference type="Gene3D" id="3.90.1710.10">
    <property type="entry name" value="Enterococcus faecalis V583 domain"/>
    <property type="match status" value="1"/>
</dbReference>
<dbReference type="EMBL" id="LXEO01000058">
    <property type="protein sequence ID" value="OAT15344.1"/>
    <property type="molecule type" value="Genomic_DNA"/>
</dbReference>
<gene>
    <name evidence="1" type="ORF">M979_3710</name>
</gene>
<evidence type="ECO:0000313" key="2">
    <source>
        <dbReference type="Proteomes" id="UP000078286"/>
    </source>
</evidence>
<evidence type="ECO:0000313" key="1">
    <source>
        <dbReference type="EMBL" id="OAT15344.1"/>
    </source>
</evidence>
<dbReference type="Pfam" id="PF06545">
    <property type="entry name" value="AllG"/>
    <property type="match status" value="1"/>
</dbReference>
<dbReference type="InterPro" id="IPR009499">
    <property type="entry name" value="AllG-like"/>
</dbReference>
<comment type="caution">
    <text evidence="1">The sequence shown here is derived from an EMBL/GenBank/DDBJ whole genome shotgun (WGS) entry which is preliminary data.</text>
</comment>
<reference evidence="1 2" key="1">
    <citation type="submission" date="2016-04" db="EMBL/GenBank/DDBJ databases">
        <title>ATOL: Assembling a taxonomically balanced genome-scale reconstruction of the evolutionary history of the Enterobacteriaceae.</title>
        <authorList>
            <person name="Plunkett G.III."/>
            <person name="Neeno-Eckwall E.C."/>
            <person name="Glasner J.D."/>
            <person name="Perna N.T."/>
        </authorList>
    </citation>
    <scope>NUCLEOTIDE SEQUENCE [LARGE SCALE GENOMIC DNA]</scope>
    <source>
        <strain evidence="1 2">ATCC 51607</strain>
    </source>
</reference>
<dbReference type="PATRIC" id="fig|1354255.3.peg.3823"/>
<name>A0A1B7HI79_9ENTR</name>
<proteinExistence type="predicted"/>
<keyword evidence="2" id="KW-1185">Reference proteome</keyword>
<protein>
    <submittedName>
        <fullName evidence="1">Putative cytoplasmic protein</fullName>
    </submittedName>
</protein>
<dbReference type="Gene3D" id="3.90.1700.10">
    <property type="entry name" value="v583 domain like"/>
    <property type="match status" value="1"/>
</dbReference>
<dbReference type="RefSeq" id="WP_064556001.1">
    <property type="nucleotide sequence ID" value="NZ_LXEO01000058.1"/>
</dbReference>
<sequence>MNTLFNQPLKVVNAGLAGFANNIQKVGGEAIALSWQPPALGNIDAGLDLADLLRHPLVEQANQVAMERYLNAQPVLVDVMMADEAIPAMAERKLILHSGPPISWENMCGPVKGAIVGAILFEGWATRHEEAELLAKSGNIDLEPCHHYTAVGPMAGIISPSMPLWVIENKTNGQRAFCNFNEGLGKVLRFGANNDEVLQRLHWMRNELAPALKVAVRHIGELELKPLMAQALHMGDEVHNRNAAATGLLIKRLVPALLASNLPLEVMQRVVAFITGNDHFFLNLSMAACKVMMDAAAGVPFSSMVTVMARNGVNFGIRLSGTGDQWFQAPANPVEGLFFPGYGVDDAAADLGDSAITETAGVGGFAMASSPAIVKFVGGTPADATNNSRRMQFITLGSNPAFTLPALNFAPTAAGIDARKVADRGILPVINTGIAHKQAGVGQIGAGITTAPMSCFVDAIQALAQTVMQGAKK</sequence>
<dbReference type="Gene3D" id="3.40.50.720">
    <property type="entry name" value="NAD(P)-binding Rossmann-like Domain"/>
    <property type="match status" value="1"/>
</dbReference>
<dbReference type="Gene3D" id="1.10.10.660">
    <property type="entry name" value="conserved protein of unknown function from Enterococcus faecalis V583"/>
    <property type="match status" value="1"/>
</dbReference>
<dbReference type="InterPro" id="IPR024033">
    <property type="entry name" value="OXTCase_su_AllG_h-dom"/>
</dbReference>
<accession>A0A1B7HI79</accession>
<organism evidence="1 2">
    <name type="scientific">Buttiauxella noackiae ATCC 51607</name>
    <dbReference type="NCBI Taxonomy" id="1354255"/>
    <lineage>
        <taxon>Bacteria</taxon>
        <taxon>Pseudomonadati</taxon>
        <taxon>Pseudomonadota</taxon>
        <taxon>Gammaproteobacteria</taxon>
        <taxon>Enterobacterales</taxon>
        <taxon>Enterobacteriaceae</taxon>
        <taxon>Buttiauxella</taxon>
    </lineage>
</organism>
<dbReference type="Proteomes" id="UP000078286">
    <property type="component" value="Unassembled WGS sequence"/>
</dbReference>